<proteinExistence type="predicted"/>
<organism evidence="1 2">
    <name type="scientific">Anoxybacterium hadale</name>
    <dbReference type="NCBI Taxonomy" id="3408580"/>
    <lineage>
        <taxon>Bacteria</taxon>
        <taxon>Bacillati</taxon>
        <taxon>Bacillota</taxon>
        <taxon>Clostridia</taxon>
        <taxon>Peptostreptococcales</taxon>
        <taxon>Anaerovoracaceae</taxon>
        <taxon>Anoxybacterium</taxon>
    </lineage>
</organism>
<evidence type="ECO:0000313" key="1">
    <source>
        <dbReference type="EMBL" id="QOX63362.1"/>
    </source>
</evidence>
<protein>
    <submittedName>
        <fullName evidence="1">Response regulator transcription factor</fullName>
    </submittedName>
</protein>
<reference evidence="1" key="1">
    <citation type="submission" date="2019-08" db="EMBL/GenBank/DDBJ databases">
        <title>Genome sequence of Clostridiales bacterium MT110.</title>
        <authorList>
            <person name="Cao J."/>
        </authorList>
    </citation>
    <scope>NUCLEOTIDE SEQUENCE</scope>
    <source>
        <strain evidence="1">MT110</strain>
    </source>
</reference>
<dbReference type="EMBL" id="CP042469">
    <property type="protein sequence ID" value="QOX63362.1"/>
    <property type="molecule type" value="Genomic_DNA"/>
</dbReference>
<sequence>MDIQIMVVEDDEHICETLKSFLMNEGYFVDTARDGDTAFEMIFNKNYHLLILDILLPGISGQEILKEYRKISNSPVMMMTAMSDERSQLTAFQNEADDYVVKPFSMNIMLKRVEAILRRCGLLQKEICIGKLALNIDEFKAYYDGAEVPLTLKEFEILNMLASSNGRVISHESLLTKLWGYDYGGDERTVHTHIKNLRGKLPENIIKTVRGVGYRLKGEQ</sequence>
<dbReference type="Proteomes" id="UP000594014">
    <property type="component" value="Chromosome"/>
</dbReference>
<keyword evidence="2" id="KW-1185">Reference proteome</keyword>
<gene>
    <name evidence="1" type="ORF">FRZ06_08360</name>
</gene>
<name>A0ACD1AA88_9FIRM</name>
<evidence type="ECO:0000313" key="2">
    <source>
        <dbReference type="Proteomes" id="UP000594014"/>
    </source>
</evidence>
<accession>A0ACD1AA88</accession>